<proteinExistence type="predicted"/>
<feature type="transmembrane region" description="Helical" evidence="6">
    <location>
        <begin position="134"/>
        <end position="156"/>
    </location>
</feature>
<keyword evidence="3 6" id="KW-0812">Transmembrane</keyword>
<dbReference type="EMBL" id="CP011542">
    <property type="protein sequence ID" value="AKK06462.1"/>
    <property type="molecule type" value="Genomic_DNA"/>
</dbReference>
<feature type="transmembrane region" description="Helical" evidence="6">
    <location>
        <begin position="222"/>
        <end position="244"/>
    </location>
</feature>
<dbReference type="OrthoDB" id="582586at2"/>
<dbReference type="SUPFAM" id="SSF103473">
    <property type="entry name" value="MFS general substrate transporter"/>
    <property type="match status" value="1"/>
</dbReference>
<protein>
    <submittedName>
        <fullName evidence="7">Major Facilitator Superfamily transporter</fullName>
    </submittedName>
</protein>
<dbReference type="AlphaFoldDB" id="A0A0G3H5M5"/>
<dbReference type="Gene3D" id="1.20.1250.20">
    <property type="entry name" value="MFS general substrate transporter like domains"/>
    <property type="match status" value="2"/>
</dbReference>
<keyword evidence="8" id="KW-1185">Reference proteome</keyword>
<evidence type="ECO:0000256" key="3">
    <source>
        <dbReference type="ARBA" id="ARBA00022692"/>
    </source>
</evidence>
<name>A0A0G3H5M5_9CORY</name>
<evidence type="ECO:0000313" key="7">
    <source>
        <dbReference type="EMBL" id="AKK06462.1"/>
    </source>
</evidence>
<dbReference type="PANTHER" id="PTHR23513:SF6">
    <property type="entry name" value="MAJOR FACILITATOR SUPERFAMILY ASSOCIATED DOMAIN-CONTAINING PROTEIN"/>
    <property type="match status" value="1"/>
</dbReference>
<dbReference type="RefSeq" id="WP_047262487.1">
    <property type="nucleotide sequence ID" value="NZ_CP011542.1"/>
</dbReference>
<keyword evidence="4 6" id="KW-1133">Transmembrane helix</keyword>
<evidence type="ECO:0000313" key="8">
    <source>
        <dbReference type="Proteomes" id="UP000035199"/>
    </source>
</evidence>
<accession>A0A0G3H5M5</accession>
<dbReference type="PANTHER" id="PTHR23513">
    <property type="entry name" value="INTEGRAL MEMBRANE EFFLUX PROTEIN-RELATED"/>
    <property type="match status" value="1"/>
</dbReference>
<reference evidence="7 8" key="1">
    <citation type="journal article" date="2015" name="Genome Announc.">
        <title>Complete Genome Sequence of the Type Strain Corynebacterium mustelae DSM 45274, Isolated from Various Tissues of a Male Ferret with Lethal Sepsis.</title>
        <authorList>
            <person name="Ruckert C."/>
            <person name="Eimer J."/>
            <person name="Winkler A."/>
            <person name="Tauch A."/>
        </authorList>
    </citation>
    <scope>NUCLEOTIDE SEQUENCE [LARGE SCALE GENOMIC DNA]</scope>
    <source>
        <strain evidence="7 8">DSM 45274</strain>
    </source>
</reference>
<feature type="transmembrane region" description="Helical" evidence="6">
    <location>
        <begin position="284"/>
        <end position="301"/>
    </location>
</feature>
<dbReference type="PATRIC" id="fig|571915.4.peg.2283"/>
<evidence type="ECO:0000256" key="1">
    <source>
        <dbReference type="ARBA" id="ARBA00004651"/>
    </source>
</evidence>
<evidence type="ECO:0000256" key="6">
    <source>
        <dbReference type="SAM" id="Phobius"/>
    </source>
</evidence>
<feature type="transmembrane region" description="Helical" evidence="6">
    <location>
        <begin position="96"/>
        <end position="113"/>
    </location>
</feature>
<comment type="subcellular location">
    <subcellularLocation>
        <location evidence="1">Cell membrane</location>
        <topology evidence="1">Multi-pass membrane protein</topology>
    </subcellularLocation>
</comment>
<dbReference type="KEGG" id="cmv:CMUST_10730"/>
<feature type="transmembrane region" description="Helical" evidence="6">
    <location>
        <begin position="348"/>
        <end position="368"/>
    </location>
</feature>
<reference evidence="8" key="2">
    <citation type="submission" date="2015-05" db="EMBL/GenBank/DDBJ databases">
        <title>Complete genome sequence of Corynebacterium mustelae DSM 45274, isolated from various tissues of a male ferret with lethal sepsis.</title>
        <authorList>
            <person name="Ruckert C."/>
            <person name="Albersmeier A."/>
            <person name="Winkler A."/>
            <person name="Tauch A."/>
        </authorList>
    </citation>
    <scope>NUCLEOTIDE SEQUENCE [LARGE SCALE GENOMIC DNA]</scope>
    <source>
        <strain evidence="8">DSM 45274</strain>
    </source>
</reference>
<feature type="transmembrane region" description="Helical" evidence="6">
    <location>
        <begin position="7"/>
        <end position="27"/>
    </location>
</feature>
<dbReference type="STRING" id="571915.CMUST_10730"/>
<feature type="transmembrane region" description="Helical" evidence="6">
    <location>
        <begin position="256"/>
        <end position="277"/>
    </location>
</feature>
<dbReference type="InterPro" id="IPR036259">
    <property type="entry name" value="MFS_trans_sf"/>
</dbReference>
<evidence type="ECO:0000256" key="4">
    <source>
        <dbReference type="ARBA" id="ARBA00022989"/>
    </source>
</evidence>
<feature type="transmembrane region" description="Helical" evidence="6">
    <location>
        <begin position="374"/>
        <end position="391"/>
    </location>
</feature>
<feature type="transmembrane region" description="Helical" evidence="6">
    <location>
        <begin position="68"/>
        <end position="90"/>
    </location>
</feature>
<feature type="transmembrane region" description="Helical" evidence="6">
    <location>
        <begin position="162"/>
        <end position="183"/>
    </location>
</feature>
<gene>
    <name evidence="7" type="ORF">CMUST_10730</name>
</gene>
<keyword evidence="2" id="KW-1003">Cell membrane</keyword>
<keyword evidence="5 6" id="KW-0472">Membrane</keyword>
<feature type="transmembrane region" description="Helical" evidence="6">
    <location>
        <begin position="39"/>
        <end position="61"/>
    </location>
</feature>
<organism evidence="7 8">
    <name type="scientific">Corynebacterium mustelae</name>
    <dbReference type="NCBI Taxonomy" id="571915"/>
    <lineage>
        <taxon>Bacteria</taxon>
        <taxon>Bacillati</taxon>
        <taxon>Actinomycetota</taxon>
        <taxon>Actinomycetes</taxon>
        <taxon>Mycobacteriales</taxon>
        <taxon>Corynebacteriaceae</taxon>
        <taxon>Corynebacterium</taxon>
    </lineage>
</organism>
<feature type="transmembrane region" description="Helical" evidence="6">
    <location>
        <begin position="307"/>
        <end position="327"/>
    </location>
</feature>
<evidence type="ECO:0000256" key="5">
    <source>
        <dbReference type="ARBA" id="ARBA00023136"/>
    </source>
</evidence>
<sequence>MSIINRFYTFIFSANLVDGIIGAYLPLAAAASGSSALTVGILSFFSFLPWLLSAVIGVYVDTIGSARFLLLTTYFRAAALLLAAVLAWAVGVSLPVALSWVVVAFIIGLSDMSTDISAQSHAFRLNSPARPETVYGAVATLQTISGMLIAPAVAGVLASTSVIPVIVGAAVVSALLIPLVAGISTHNALGQPQSAHTSGSVIRDAQAGLTEIRNDSWLGRTAWVIAALNIASAASMTVATVYIVQHLALDPAGVGFLFSAIGAASAMGGVLAARYAAQIGFRKAVVFGGTGIALTLFAPALSSTISIVALVWAIGALFSPFFGVSIISHRQKSYDPSLIGRINGAFQFIGVGIAPLGGIIGGALASIIGLVPTLWLVAGFASFAILSGRPWQT</sequence>
<dbReference type="GO" id="GO:0005886">
    <property type="term" value="C:plasma membrane"/>
    <property type="evidence" value="ECO:0007669"/>
    <property type="project" value="UniProtKB-SubCell"/>
</dbReference>
<dbReference type="Proteomes" id="UP000035199">
    <property type="component" value="Chromosome"/>
</dbReference>
<evidence type="ECO:0000256" key="2">
    <source>
        <dbReference type="ARBA" id="ARBA00022475"/>
    </source>
</evidence>